<feature type="domain" description="Type VI secretion system component TssM1 N-terminal" evidence="2">
    <location>
        <begin position="186"/>
        <end position="405"/>
    </location>
</feature>
<organism evidence="3 4">
    <name type="scientific">Reinekea forsetii</name>
    <dbReference type="NCBI Taxonomy" id="1336806"/>
    <lineage>
        <taxon>Bacteria</taxon>
        <taxon>Pseudomonadati</taxon>
        <taxon>Pseudomonadota</taxon>
        <taxon>Gammaproteobacteria</taxon>
        <taxon>Oceanospirillales</taxon>
        <taxon>Saccharospirillaceae</taxon>
        <taxon>Reinekea</taxon>
    </lineage>
</organism>
<dbReference type="KEGG" id="rfo:REIFOR_00138"/>
<evidence type="ECO:0000259" key="2">
    <source>
        <dbReference type="Pfam" id="PF14331"/>
    </source>
</evidence>
<dbReference type="PANTHER" id="PTHR36153">
    <property type="entry name" value="INNER MEMBRANE PROTEIN-RELATED"/>
    <property type="match status" value="1"/>
</dbReference>
<dbReference type="AlphaFoldDB" id="A0A2K8KJW7"/>
<keyword evidence="1" id="KW-0472">Membrane</keyword>
<protein>
    <submittedName>
        <fullName evidence="3">Conserved hypothetical membrane protein</fullName>
    </submittedName>
</protein>
<dbReference type="OrthoDB" id="9758229at2"/>
<keyword evidence="4" id="KW-1185">Reference proteome</keyword>
<reference evidence="3 4" key="1">
    <citation type="journal article" date="2017" name="Environ. Microbiol.">
        <title>Genomic and physiological analyses of 'Reinekea forsetii' reveal a versatile opportunistic lifestyle during spring algae blooms.</title>
        <authorList>
            <person name="Avci B."/>
            <person name="Hahnke R.L."/>
            <person name="Chafee M."/>
            <person name="Fischer T."/>
            <person name="Gruber-Vodicka H."/>
            <person name="Tegetmeyer H.E."/>
            <person name="Harder J."/>
            <person name="Fuchs B.M."/>
            <person name="Amann R.I."/>
            <person name="Teeling H."/>
        </authorList>
    </citation>
    <scope>NUCLEOTIDE SEQUENCE [LARGE SCALE GENOMIC DNA]</scope>
    <source>
        <strain evidence="3 4">Hel1_31_D35</strain>
    </source>
</reference>
<evidence type="ECO:0000313" key="4">
    <source>
        <dbReference type="Proteomes" id="UP000229757"/>
    </source>
</evidence>
<sequence>MRMVLKIFYLVLIWGVVTAICLGASYVINGENMQPGFGWAGLIFALWLSWRLLRWMFIRYKARSRAMHLANFEPAVVGESTSFWSKLATSWVKPGVDQRLHAVLRFLSSSRLARNQNPKYALPWFVVVGTPAAAIEATLAAANVGKPSVDQSDFNSPDFETRWWLTNQAVLISTSTSLTSSAPQLDEWLRLLRLLRTQRPANPVNGFVVALSISELINRSADELGELGELYRKRIDEAMSLTGVKMPVYIQLTGAEQLPGMAVLIDLMSDAERDQFFGVLNRDGIGSDEFMGQFIDHVTETIQKRSLTYLLQHESAHSLIELPSTLRGYSSKLSAFVNGCFQVSAFQNTPDIRGICLSAQITTEDGYTKPAFVKVFLEQILAAENRLAGILPEAEQRQRQMRNGLFGGYLMVLALVLGLLGYSYVGHRNFVGDLREQYAGTLVERQDAFLNINIFYRLQTVINALDGRIWFPWITHNRFVADVKMNFVSRSDVALLVRLESDLKIKATEELLVGRDIKLMGQFVNTLIDQINWLEAYTSGTRGKELTALAPPYSLTFPTLPDFVDQEQVDRLNSVYRAHLDWSGDGELVTQDLEAKRELLEQILVEFPGQFSWMIEWANKVAYGDRVQLKNYWRGGATLVKKHEVPGAYTVGGKAAIDALLDSMEQISGIGFDDLGDRVALPEDAPAYLVELRLFREDYYSEYLKQWEDFLINFGDGAQVLANQDDWQGFVENLRNAKNPFFLVLTEANNQLIDFIGTEREPDWLYLIDYYNQVLALLGQTAPGGGADNKAATKTAIKLISKLGSGGKAIAKMAKTVQKTQKSLDSGGGAGPSPTEMQLAMADVSDMVLLYQQGLSDIVANSSKRLVSLAAMRENFLAPRNPGGGTTAYAQAWKAVSAIETQLGREKASTKAFWRIFKGSVVASQRYLMQEATCAVQEQWQNQYLANLDGVPLTSVPNLAYVEEGLLWAFHDAVLAPFVKKGNGVFSAKKLENASLALTPTLYQYLNNGSAYRFNNKPFYQVFIDAKPISVNINATLLPHESKLTLVCPEREYLLRNNNFPISQMMQWSDTCQSFELSIAVGRYVVKKQYPGALGFARFVQEFKDGTTRLPIAQFPEFEDRLAALGIRYFDLNFRFKQHMPMLNRLATSQLATPPIVADCWDLSTTTLAMEL</sequence>
<evidence type="ECO:0000313" key="3">
    <source>
        <dbReference type="EMBL" id="ATX75315.1"/>
    </source>
</evidence>
<keyword evidence="1" id="KW-0812">Transmembrane</keyword>
<feature type="transmembrane region" description="Helical" evidence="1">
    <location>
        <begin position="34"/>
        <end position="53"/>
    </location>
</feature>
<feature type="transmembrane region" description="Helical" evidence="1">
    <location>
        <begin position="7"/>
        <end position="28"/>
    </location>
</feature>
<evidence type="ECO:0000256" key="1">
    <source>
        <dbReference type="SAM" id="Phobius"/>
    </source>
</evidence>
<dbReference type="EMBL" id="CP011797">
    <property type="protein sequence ID" value="ATX75315.1"/>
    <property type="molecule type" value="Genomic_DNA"/>
</dbReference>
<proteinExistence type="predicted"/>
<name>A0A2K8KJW7_9GAMM</name>
<dbReference type="InterPro" id="IPR053156">
    <property type="entry name" value="T6SS_TssM-like"/>
</dbReference>
<feature type="transmembrane region" description="Helical" evidence="1">
    <location>
        <begin position="406"/>
        <end position="425"/>
    </location>
</feature>
<dbReference type="Pfam" id="PF14331">
    <property type="entry name" value="IcmF-related_N"/>
    <property type="match status" value="1"/>
</dbReference>
<dbReference type="PANTHER" id="PTHR36153:SF1">
    <property type="entry name" value="TYPE VI SECRETION SYSTEM COMPONENT TSSM1"/>
    <property type="match status" value="1"/>
</dbReference>
<dbReference type="RefSeq" id="WP_100255731.1">
    <property type="nucleotide sequence ID" value="NZ_CP011797.1"/>
</dbReference>
<dbReference type="InterPro" id="IPR025743">
    <property type="entry name" value="TssM1_N"/>
</dbReference>
<keyword evidence="1" id="KW-1133">Transmembrane helix</keyword>
<accession>A0A2K8KJW7</accession>
<dbReference type="Proteomes" id="UP000229757">
    <property type="component" value="Chromosome"/>
</dbReference>
<gene>
    <name evidence="3" type="ORF">REIFOR_00138</name>
</gene>